<comment type="similarity">
    <text evidence="1">Belongs to the MAF1 family.</text>
</comment>
<dbReference type="PANTHER" id="PTHR22504:SF0">
    <property type="entry name" value="REPRESSOR OF RNA POLYMERASE III TRANSCRIPTION MAF1 HOMOLOG"/>
    <property type="match status" value="1"/>
</dbReference>
<keyword evidence="1" id="KW-0804">Transcription</keyword>
<gene>
    <name evidence="3" type="ORF">RB653_004603</name>
</gene>
<dbReference type="PANTHER" id="PTHR22504">
    <property type="entry name" value="REPRESSOR OF RNA POLYMERASE III TRANSCRIPTION MAF1"/>
    <property type="match status" value="1"/>
</dbReference>
<dbReference type="GO" id="GO:0005634">
    <property type="term" value="C:nucleus"/>
    <property type="evidence" value="ECO:0007669"/>
    <property type="project" value="UniProtKB-SubCell"/>
</dbReference>
<dbReference type="AlphaFoldDB" id="A0AAN7U6B5"/>
<evidence type="ECO:0000256" key="2">
    <source>
        <dbReference type="SAM" id="MobiDB-lite"/>
    </source>
</evidence>
<dbReference type="InterPro" id="IPR038564">
    <property type="entry name" value="Maf1_sf"/>
</dbReference>
<reference evidence="3 4" key="1">
    <citation type="submission" date="2023-11" db="EMBL/GenBank/DDBJ databases">
        <title>Dfirmibasis_genome.</title>
        <authorList>
            <person name="Edelbroek B."/>
            <person name="Kjellin J."/>
            <person name="Jerlstrom-Hultqvist J."/>
            <person name="Soderbom F."/>
        </authorList>
    </citation>
    <scope>NUCLEOTIDE SEQUENCE [LARGE SCALE GENOMIC DNA]</scope>
    <source>
        <strain evidence="3 4">TNS-C-14</strain>
    </source>
</reference>
<keyword evidence="1" id="KW-0805">Transcription regulation</keyword>
<evidence type="ECO:0000256" key="1">
    <source>
        <dbReference type="PIRNR" id="PIRNR037240"/>
    </source>
</evidence>
<proteinExistence type="inferred from homology"/>
<dbReference type="Proteomes" id="UP001344447">
    <property type="component" value="Unassembled WGS sequence"/>
</dbReference>
<dbReference type="PIRSF" id="PIRSF037240">
    <property type="entry name" value="RNA_polIII_Trep_MAF1"/>
    <property type="match status" value="1"/>
</dbReference>
<name>A0AAN7U6B5_9MYCE</name>
<evidence type="ECO:0000313" key="4">
    <source>
        <dbReference type="Proteomes" id="UP001344447"/>
    </source>
</evidence>
<sequence>MKYIDSLQLIGLNSFLNSVDVGDALLMGELEEYSCKMAGSDKKIYRSLDKELEELSNTHSGAMNIANSNSNNNNNNSSSNSNGDNGTLSVSMNSPSPTSNISVSPFGPLSNSTSRKTMIYLIQLLNLSFPDYDFTDSKPEQFQREPNLNLVINSINATLAGYIKDYYAEFEAKLWSTLESEISLQKCEIYLYRPENGDPFTENGVLFSFNYFFYNKSLKKIIFFKCRYISKLQILNVDELEAKDPLPDQEEIDDYYREYYDGDTINNMEMS</sequence>
<dbReference type="FunFam" id="3.40.1000.50:FF:000003">
    <property type="entry name" value="Repressor of RNA polymerase III transcription MAF1"/>
    <property type="match status" value="1"/>
</dbReference>
<feature type="compositionally biased region" description="Polar residues" evidence="2">
    <location>
        <begin position="83"/>
        <end position="107"/>
    </location>
</feature>
<dbReference type="InterPro" id="IPR015257">
    <property type="entry name" value="Maf1"/>
</dbReference>
<organism evidence="3 4">
    <name type="scientific">Dictyostelium firmibasis</name>
    <dbReference type="NCBI Taxonomy" id="79012"/>
    <lineage>
        <taxon>Eukaryota</taxon>
        <taxon>Amoebozoa</taxon>
        <taxon>Evosea</taxon>
        <taxon>Eumycetozoa</taxon>
        <taxon>Dictyostelia</taxon>
        <taxon>Dictyosteliales</taxon>
        <taxon>Dictyosteliaceae</taxon>
        <taxon>Dictyostelium</taxon>
    </lineage>
</organism>
<dbReference type="EMBL" id="JAVFKY010000001">
    <property type="protein sequence ID" value="KAK5583013.1"/>
    <property type="molecule type" value="Genomic_DNA"/>
</dbReference>
<dbReference type="GO" id="GO:0016480">
    <property type="term" value="P:negative regulation of transcription by RNA polymerase III"/>
    <property type="evidence" value="ECO:0007669"/>
    <property type="project" value="UniProtKB-UniRule"/>
</dbReference>
<accession>A0AAN7U6B5</accession>
<keyword evidence="1" id="KW-0678">Repressor</keyword>
<comment type="subcellular location">
    <subcellularLocation>
        <location evidence="1">Nucleus</location>
    </subcellularLocation>
</comment>
<dbReference type="Pfam" id="PF09174">
    <property type="entry name" value="Maf1"/>
    <property type="match status" value="1"/>
</dbReference>
<evidence type="ECO:0000313" key="3">
    <source>
        <dbReference type="EMBL" id="KAK5583013.1"/>
    </source>
</evidence>
<keyword evidence="1" id="KW-0539">Nucleus</keyword>
<dbReference type="GO" id="GO:0000994">
    <property type="term" value="F:RNA polymerase III core binding"/>
    <property type="evidence" value="ECO:0007669"/>
    <property type="project" value="TreeGrafter"/>
</dbReference>
<protein>
    <recommendedName>
        <fullName evidence="1">Repressor of RNA polymerase III transcription</fullName>
    </recommendedName>
</protein>
<feature type="region of interest" description="Disordered" evidence="2">
    <location>
        <begin position="61"/>
        <end position="107"/>
    </location>
</feature>
<comment type="caution">
    <text evidence="3">The sequence shown here is derived from an EMBL/GenBank/DDBJ whole genome shotgun (WGS) entry which is preliminary data.</text>
</comment>
<keyword evidence="4" id="KW-1185">Reference proteome</keyword>
<dbReference type="Gene3D" id="3.40.1000.50">
    <property type="entry name" value="Repressor of RNA polymerase III transcription Maf1"/>
    <property type="match status" value="1"/>
</dbReference>
<feature type="compositionally biased region" description="Low complexity" evidence="2">
    <location>
        <begin position="67"/>
        <end position="82"/>
    </location>
</feature>